<dbReference type="PROSITE" id="PS00595">
    <property type="entry name" value="AA_TRANSFER_CLASS_5"/>
    <property type="match status" value="1"/>
</dbReference>
<evidence type="ECO:0000313" key="6">
    <source>
        <dbReference type="EMBL" id="GCE63031.1"/>
    </source>
</evidence>
<dbReference type="Pfam" id="PF00266">
    <property type="entry name" value="Aminotran_5"/>
    <property type="match status" value="2"/>
</dbReference>
<dbReference type="AlphaFoldDB" id="A0A478FP24"/>
<dbReference type="InterPro" id="IPR020578">
    <property type="entry name" value="Aminotrans_V_PyrdxlP_BS"/>
</dbReference>
<accession>A0A478FP24</accession>
<reference evidence="6 7" key="1">
    <citation type="submission" date="2019-01" db="EMBL/GenBank/DDBJ databases">
        <title>Draft genome sequences of Candidatus Mycoplasma haemohominis SWG34-3 identified from a patient with pyrexia, anemia and liver dysfunction.</title>
        <authorList>
            <person name="Sekizuka T."/>
            <person name="Hattori N."/>
            <person name="Katano H."/>
            <person name="Takuma T."/>
            <person name="Ito T."/>
            <person name="Arai N."/>
            <person name="Yanai R."/>
            <person name="Ishii S."/>
            <person name="Miura Y."/>
            <person name="Tokunaga T."/>
            <person name="Watanabe H."/>
            <person name="Nomura N."/>
            <person name="Eguchi J."/>
            <person name="Arai T."/>
            <person name="Hasegawa H."/>
            <person name="Nakamaki T."/>
            <person name="Wakita T."/>
            <person name="Niki Y."/>
            <person name="Kuroda M."/>
        </authorList>
    </citation>
    <scope>NUCLEOTIDE SEQUENCE [LARGE SCALE GENOMIC DNA]</scope>
    <source>
        <strain evidence="6">SWG34-3</strain>
    </source>
</reference>
<keyword evidence="6" id="KW-0456">Lyase</keyword>
<evidence type="ECO:0000313" key="7">
    <source>
        <dbReference type="Proteomes" id="UP000324831"/>
    </source>
</evidence>
<evidence type="ECO:0000256" key="1">
    <source>
        <dbReference type="ARBA" id="ARBA00001933"/>
    </source>
</evidence>
<dbReference type="Gene3D" id="3.40.640.10">
    <property type="entry name" value="Type I PLP-dependent aspartate aminotransferase-like (Major domain)"/>
    <property type="match status" value="1"/>
</dbReference>
<dbReference type="InterPro" id="IPR000192">
    <property type="entry name" value="Aminotrans_V_dom"/>
</dbReference>
<sequence length="188" mass="22059">MQHEIPSLKNSSIDYFFFTAHKFFGPNGIGVICSKLPTDIGINQYNCEQKLKTYLLDLDALEAWIKCLNVIEELFISGFISREVERLHKYFVENFPKKNEYVELVNPESKYCIFLIRVKDPNISCHDYCHYLEKFGIITRSGNCCSWLSQERYDVNKIFRVSLSAFNLVEEIDRFFYAINNFSPSLCL</sequence>
<evidence type="ECO:0000256" key="2">
    <source>
        <dbReference type="ARBA" id="ARBA00022898"/>
    </source>
</evidence>
<evidence type="ECO:0000256" key="3">
    <source>
        <dbReference type="RuleBase" id="RU004075"/>
    </source>
</evidence>
<dbReference type="Gene3D" id="3.90.1150.10">
    <property type="entry name" value="Aspartate Aminotransferase, domain 1"/>
    <property type="match status" value="1"/>
</dbReference>
<feature type="domain" description="Aminotransferase class V" evidence="5">
    <location>
        <begin position="81"/>
        <end position="175"/>
    </location>
</feature>
<evidence type="ECO:0000259" key="5">
    <source>
        <dbReference type="Pfam" id="PF00266"/>
    </source>
</evidence>
<gene>
    <name evidence="6" type="ORF">MHSWG343_00090</name>
</gene>
<dbReference type="InterPro" id="IPR015424">
    <property type="entry name" value="PyrdxlP-dep_Trfase"/>
</dbReference>
<dbReference type="InterPro" id="IPR015422">
    <property type="entry name" value="PyrdxlP-dep_Trfase_small"/>
</dbReference>
<dbReference type="GO" id="GO:0016829">
    <property type="term" value="F:lyase activity"/>
    <property type="evidence" value="ECO:0007669"/>
    <property type="project" value="UniProtKB-KW"/>
</dbReference>
<feature type="domain" description="Aminotransferase class V" evidence="5">
    <location>
        <begin position="2"/>
        <end position="35"/>
    </location>
</feature>
<evidence type="ECO:0000256" key="4">
    <source>
        <dbReference type="RuleBase" id="RU004504"/>
    </source>
</evidence>
<comment type="similarity">
    <text evidence="3">Belongs to the class-V pyridoxal-phosphate-dependent aminotransferase family.</text>
</comment>
<dbReference type="SUPFAM" id="SSF53383">
    <property type="entry name" value="PLP-dependent transferases"/>
    <property type="match status" value="1"/>
</dbReference>
<dbReference type="InterPro" id="IPR015421">
    <property type="entry name" value="PyrdxlP-dep_Trfase_major"/>
</dbReference>
<comment type="cofactor">
    <cofactor evidence="1 4">
        <name>pyridoxal 5'-phosphate</name>
        <dbReference type="ChEBI" id="CHEBI:597326"/>
    </cofactor>
</comment>
<dbReference type="Proteomes" id="UP000324831">
    <property type="component" value="Unassembled WGS sequence"/>
</dbReference>
<dbReference type="EMBL" id="BIMN01000001">
    <property type="protein sequence ID" value="GCE63031.1"/>
    <property type="molecule type" value="Genomic_DNA"/>
</dbReference>
<proteinExistence type="inferred from homology"/>
<protein>
    <submittedName>
        <fullName evidence="6">Bifunctional cysteine desulfurase/selenocysteine lyase</fullName>
    </submittedName>
</protein>
<keyword evidence="2" id="KW-0663">Pyridoxal phosphate</keyword>
<comment type="caution">
    <text evidence="6">The sequence shown here is derived from an EMBL/GenBank/DDBJ whole genome shotgun (WGS) entry which is preliminary data.</text>
</comment>
<organism evidence="6 7">
    <name type="scientific">Candidatus Mycoplasma haematohominis</name>
    <dbReference type="NCBI Taxonomy" id="1494318"/>
    <lineage>
        <taxon>Bacteria</taxon>
        <taxon>Bacillati</taxon>
        <taxon>Mycoplasmatota</taxon>
        <taxon>Mollicutes</taxon>
        <taxon>Mycoplasmataceae</taxon>
        <taxon>Mycoplasma</taxon>
    </lineage>
</organism>
<name>A0A478FP24_9MOLU</name>